<dbReference type="Proteomes" id="UP001549921">
    <property type="component" value="Unassembled WGS sequence"/>
</dbReference>
<evidence type="ECO:0000313" key="3">
    <source>
        <dbReference type="EMBL" id="KAL0869971.1"/>
    </source>
</evidence>
<feature type="signal peptide" evidence="1">
    <location>
        <begin position="1"/>
        <end position="23"/>
    </location>
</feature>
<gene>
    <name evidence="3" type="ORF">ABMA27_006160</name>
    <name evidence="2" type="ORF">ABMA28_006410</name>
</gene>
<comment type="caution">
    <text evidence="2">The sequence shown here is derived from an EMBL/GenBank/DDBJ whole genome shotgun (WGS) entry which is preliminary data.</text>
</comment>
<feature type="chain" id="PRO_5044722696" evidence="1">
    <location>
        <begin position="24"/>
        <end position="99"/>
    </location>
</feature>
<dbReference type="AlphaFoldDB" id="A0ABD0SLT4"/>
<evidence type="ECO:0000313" key="5">
    <source>
        <dbReference type="Proteomes" id="UP001549921"/>
    </source>
</evidence>
<protein>
    <submittedName>
        <fullName evidence="2">Uncharacterized protein</fullName>
    </submittedName>
</protein>
<keyword evidence="1" id="KW-0732">Signal</keyword>
<evidence type="ECO:0000256" key="1">
    <source>
        <dbReference type="SAM" id="SignalP"/>
    </source>
</evidence>
<sequence>MKTIILLGALCVMVLCALTPVTGSEADPAGAVPMADVGEDLDPQEARWGRGYGGGWGGRGYGGGWGGRGYGGGWGGRGYGGRGYGGGWGGRGYGGWGRR</sequence>
<evidence type="ECO:0000313" key="4">
    <source>
        <dbReference type="Proteomes" id="UP001549920"/>
    </source>
</evidence>
<organism evidence="2 5">
    <name type="scientific">Loxostege sticticalis</name>
    <name type="common">Beet webworm moth</name>
    <dbReference type="NCBI Taxonomy" id="481309"/>
    <lineage>
        <taxon>Eukaryota</taxon>
        <taxon>Metazoa</taxon>
        <taxon>Ecdysozoa</taxon>
        <taxon>Arthropoda</taxon>
        <taxon>Hexapoda</taxon>
        <taxon>Insecta</taxon>
        <taxon>Pterygota</taxon>
        <taxon>Neoptera</taxon>
        <taxon>Endopterygota</taxon>
        <taxon>Lepidoptera</taxon>
        <taxon>Glossata</taxon>
        <taxon>Ditrysia</taxon>
        <taxon>Pyraloidea</taxon>
        <taxon>Crambidae</taxon>
        <taxon>Pyraustinae</taxon>
        <taxon>Loxostege</taxon>
    </lineage>
</organism>
<dbReference type="Proteomes" id="UP001549920">
    <property type="component" value="Unassembled WGS sequence"/>
</dbReference>
<evidence type="ECO:0000313" key="2">
    <source>
        <dbReference type="EMBL" id="KAL0820562.1"/>
    </source>
</evidence>
<accession>A0ABD0SLT4</accession>
<name>A0ABD0SLT4_LOXSC</name>
<dbReference type="EMBL" id="JBEUOH010000019">
    <property type="protein sequence ID" value="KAL0869971.1"/>
    <property type="molecule type" value="Genomic_DNA"/>
</dbReference>
<reference evidence="4 5" key="1">
    <citation type="submission" date="2024-06" db="EMBL/GenBank/DDBJ databases">
        <title>A chromosome-level genome assembly of beet webworm, Loxostege sticticalis.</title>
        <authorList>
            <person name="Zhang Y."/>
        </authorList>
    </citation>
    <scope>NUCLEOTIDE SEQUENCE [LARGE SCALE GENOMIC DNA]</scope>
    <source>
        <strain evidence="3">AQ026</strain>
        <strain evidence="2">AQ028</strain>
        <tissue evidence="2">Male pupae</tissue>
        <tissue evidence="3">Whole body</tissue>
    </source>
</reference>
<dbReference type="EMBL" id="JBEDNZ010000019">
    <property type="protein sequence ID" value="KAL0820562.1"/>
    <property type="molecule type" value="Genomic_DNA"/>
</dbReference>
<proteinExistence type="predicted"/>
<keyword evidence="4" id="KW-1185">Reference proteome</keyword>